<evidence type="ECO:0000313" key="3">
    <source>
        <dbReference type="Proteomes" id="UP000265618"/>
    </source>
</evidence>
<evidence type="ECO:0000313" key="2">
    <source>
        <dbReference type="EMBL" id="GCA64783.1"/>
    </source>
</evidence>
<evidence type="ECO:0000256" key="1">
    <source>
        <dbReference type="SAM" id="MobiDB-lite"/>
    </source>
</evidence>
<sequence length="46" mass="5198">MNCGLPAGGKGMSQAAKSLMQSTHMGERKEAEKRLLKEEMHRRARR</sequence>
<gene>
    <name evidence="2" type="ORF">KIPB_015378</name>
</gene>
<proteinExistence type="predicted"/>
<reference evidence="2 3" key="1">
    <citation type="journal article" date="2018" name="PLoS ONE">
        <title>The draft genome of Kipferlia bialata reveals reductive genome evolution in fornicate parasites.</title>
        <authorList>
            <person name="Tanifuji G."/>
            <person name="Takabayashi S."/>
            <person name="Kume K."/>
            <person name="Takagi M."/>
            <person name="Nakayama T."/>
            <person name="Kamikawa R."/>
            <person name="Inagaki Y."/>
            <person name="Hashimoto T."/>
        </authorList>
    </citation>
    <scope>NUCLEOTIDE SEQUENCE [LARGE SCALE GENOMIC DNA]</scope>
    <source>
        <strain evidence="2">NY0173</strain>
    </source>
</reference>
<feature type="compositionally biased region" description="Polar residues" evidence="1">
    <location>
        <begin position="15"/>
        <end position="24"/>
    </location>
</feature>
<organism evidence="2 3">
    <name type="scientific">Kipferlia bialata</name>
    <dbReference type="NCBI Taxonomy" id="797122"/>
    <lineage>
        <taxon>Eukaryota</taxon>
        <taxon>Metamonada</taxon>
        <taxon>Carpediemonas-like organisms</taxon>
        <taxon>Kipferlia</taxon>
    </lineage>
</organism>
<dbReference type="EMBL" id="BDIP01008567">
    <property type="protein sequence ID" value="GCA64783.1"/>
    <property type="molecule type" value="Genomic_DNA"/>
</dbReference>
<feature type="region of interest" description="Disordered" evidence="1">
    <location>
        <begin position="1"/>
        <end position="46"/>
    </location>
</feature>
<dbReference type="Proteomes" id="UP000265618">
    <property type="component" value="Unassembled WGS sequence"/>
</dbReference>
<accession>A0A391P407</accession>
<protein>
    <submittedName>
        <fullName evidence="2">Uncharacterized protein</fullName>
    </submittedName>
</protein>
<name>A0A391P407_9EUKA</name>
<feature type="compositionally biased region" description="Gly residues" evidence="1">
    <location>
        <begin position="1"/>
        <end position="11"/>
    </location>
</feature>
<dbReference type="AlphaFoldDB" id="A0A391P407"/>
<feature type="compositionally biased region" description="Basic and acidic residues" evidence="1">
    <location>
        <begin position="25"/>
        <end position="46"/>
    </location>
</feature>
<keyword evidence="3" id="KW-1185">Reference proteome</keyword>
<comment type="caution">
    <text evidence="2">The sequence shown here is derived from an EMBL/GenBank/DDBJ whole genome shotgun (WGS) entry which is preliminary data.</text>
</comment>
<feature type="non-terminal residue" evidence="2">
    <location>
        <position position="1"/>
    </location>
</feature>